<dbReference type="GO" id="GO:0071375">
    <property type="term" value="P:cellular response to peptide hormone stimulus"/>
    <property type="evidence" value="ECO:0007669"/>
    <property type="project" value="TreeGrafter"/>
</dbReference>
<organism evidence="30 31">
    <name type="scientific">Diceros bicornis minor</name>
    <name type="common">South-central black rhinoceros</name>
    <dbReference type="NCBI Taxonomy" id="77932"/>
    <lineage>
        <taxon>Eukaryota</taxon>
        <taxon>Metazoa</taxon>
        <taxon>Chordata</taxon>
        <taxon>Craniata</taxon>
        <taxon>Vertebrata</taxon>
        <taxon>Euteleostomi</taxon>
        <taxon>Mammalia</taxon>
        <taxon>Eutheria</taxon>
        <taxon>Laurasiatheria</taxon>
        <taxon>Perissodactyla</taxon>
        <taxon>Rhinocerotidae</taxon>
        <taxon>Diceros</taxon>
    </lineage>
</organism>
<evidence type="ECO:0000256" key="21">
    <source>
        <dbReference type="ARBA" id="ARBA00023250"/>
    </source>
</evidence>
<dbReference type="SUPFAM" id="SSF48264">
    <property type="entry name" value="Cytochrome P450"/>
    <property type="match status" value="1"/>
</dbReference>
<evidence type="ECO:0000256" key="13">
    <source>
        <dbReference type="ARBA" id="ARBA00023002"/>
    </source>
</evidence>
<evidence type="ECO:0000256" key="6">
    <source>
        <dbReference type="ARBA" id="ARBA00012764"/>
    </source>
</evidence>
<evidence type="ECO:0000256" key="18">
    <source>
        <dbReference type="ARBA" id="ARBA00023136"/>
    </source>
</evidence>
<evidence type="ECO:0000256" key="29">
    <source>
        <dbReference type="SAM" id="MobiDB-lite"/>
    </source>
</evidence>
<evidence type="ECO:0000256" key="1">
    <source>
        <dbReference type="ARBA" id="ARBA00001971"/>
    </source>
</evidence>
<evidence type="ECO:0000256" key="16">
    <source>
        <dbReference type="ARBA" id="ARBA00023098"/>
    </source>
</evidence>
<dbReference type="GO" id="GO:0008203">
    <property type="term" value="P:cholesterol metabolic process"/>
    <property type="evidence" value="ECO:0007669"/>
    <property type="project" value="UniProtKB-UniPathway"/>
</dbReference>
<keyword evidence="14 26" id="KW-0408">Iron</keyword>
<keyword evidence="20 28" id="KW-0753">Steroid metabolism</keyword>
<protein>
    <recommendedName>
        <fullName evidence="7 28">Cholesterol side-chain cleavage enzyme, mitochondrial</fullName>
        <ecNumber evidence="6 28">1.14.15.6</ecNumber>
    </recommendedName>
    <alternativeName>
        <fullName evidence="28">Cholesterol desmolase</fullName>
    </alternativeName>
</protein>
<evidence type="ECO:0000256" key="22">
    <source>
        <dbReference type="ARBA" id="ARBA00045526"/>
    </source>
</evidence>
<proteinExistence type="inferred from homology"/>
<gene>
    <name evidence="30" type="ORF">HPG69_001707</name>
</gene>
<keyword evidence="10 26" id="KW-0479">Metal-binding</keyword>
<dbReference type="PRINTS" id="PR00463">
    <property type="entry name" value="EP450I"/>
</dbReference>
<evidence type="ECO:0000256" key="20">
    <source>
        <dbReference type="ARBA" id="ARBA00023221"/>
    </source>
</evidence>
<dbReference type="FunFam" id="1.10.630.10:FF:000015">
    <property type="entry name" value="Cholesterol side-chain cleavage enzyme, mitochondrial"/>
    <property type="match status" value="1"/>
</dbReference>
<evidence type="ECO:0000256" key="9">
    <source>
        <dbReference type="ARBA" id="ARBA00022617"/>
    </source>
</evidence>
<comment type="cofactor">
    <cofactor evidence="1 26 28">
        <name>heme</name>
        <dbReference type="ChEBI" id="CHEBI:30413"/>
    </cofactor>
</comment>
<evidence type="ECO:0000256" key="15">
    <source>
        <dbReference type="ARBA" id="ARBA00023033"/>
    </source>
</evidence>
<evidence type="ECO:0000256" key="24">
    <source>
        <dbReference type="ARBA" id="ARBA00047766"/>
    </source>
</evidence>
<comment type="caution">
    <text evidence="30">The sequence shown here is derived from an EMBL/GenBank/DDBJ whole genome shotgun (WGS) entry which is preliminary data.</text>
</comment>
<evidence type="ECO:0000256" key="5">
    <source>
        <dbReference type="ARBA" id="ARBA00011573"/>
    </source>
</evidence>
<keyword evidence="9 26" id="KW-0349">Heme</keyword>
<evidence type="ECO:0000256" key="14">
    <source>
        <dbReference type="ARBA" id="ARBA00023004"/>
    </source>
</evidence>
<comment type="pathway">
    <text evidence="2">Steroid metabolism; cholesterol metabolism.</text>
</comment>
<evidence type="ECO:0000256" key="28">
    <source>
        <dbReference type="RuleBase" id="RU364077"/>
    </source>
</evidence>
<keyword evidence="18 28" id="KW-0472">Membrane</keyword>
<comment type="catalytic activity">
    <reaction evidence="25">
        <text>2 reduced [adrenodoxin] + cholesterol + O2 + 2 H(+) = (22R)-hydroxycholesterol + 2 oxidized [adrenodoxin] + H2O</text>
        <dbReference type="Rhea" id="RHEA:34335"/>
        <dbReference type="Rhea" id="RHEA-COMP:9998"/>
        <dbReference type="Rhea" id="RHEA-COMP:9999"/>
        <dbReference type="ChEBI" id="CHEBI:15377"/>
        <dbReference type="ChEBI" id="CHEBI:15378"/>
        <dbReference type="ChEBI" id="CHEBI:15379"/>
        <dbReference type="ChEBI" id="CHEBI:16113"/>
        <dbReference type="ChEBI" id="CHEBI:33737"/>
        <dbReference type="ChEBI" id="CHEBI:33738"/>
        <dbReference type="ChEBI" id="CHEBI:67237"/>
    </reaction>
    <physiologicalReaction direction="left-to-right" evidence="25">
        <dbReference type="Rhea" id="RHEA:34336"/>
    </physiologicalReaction>
</comment>
<comment type="catalytic activity">
    <reaction evidence="23">
        <text>6 reduced [adrenodoxin] + cholesterol + 3 O2 + 6 H(+) = 4-methylpentanal + pregnenolone + 6 oxidized [adrenodoxin] + 4 H2O</text>
        <dbReference type="Rhea" id="RHEA:35739"/>
        <dbReference type="Rhea" id="RHEA-COMP:9998"/>
        <dbReference type="Rhea" id="RHEA-COMP:9999"/>
        <dbReference type="ChEBI" id="CHEBI:15377"/>
        <dbReference type="ChEBI" id="CHEBI:15378"/>
        <dbReference type="ChEBI" id="CHEBI:15379"/>
        <dbReference type="ChEBI" id="CHEBI:16113"/>
        <dbReference type="ChEBI" id="CHEBI:16581"/>
        <dbReference type="ChEBI" id="CHEBI:17998"/>
        <dbReference type="ChEBI" id="CHEBI:33737"/>
        <dbReference type="ChEBI" id="CHEBI:33738"/>
        <dbReference type="EC" id="1.14.15.6"/>
    </reaction>
    <physiologicalReaction direction="left-to-right" evidence="23">
        <dbReference type="Rhea" id="RHEA:35740"/>
    </physiologicalReaction>
</comment>
<dbReference type="EMBL" id="JACDTQ010000812">
    <property type="protein sequence ID" value="KAF5925263.1"/>
    <property type="molecule type" value="Genomic_DNA"/>
</dbReference>
<dbReference type="UniPathway" id="UPA00229"/>
<dbReference type="PANTHER" id="PTHR24279:SF3">
    <property type="entry name" value="CHOLESTEROL SIDE-CHAIN CLEAVAGE ENZYME, MITOCHONDRIAL"/>
    <property type="match status" value="1"/>
</dbReference>
<evidence type="ECO:0000256" key="23">
    <source>
        <dbReference type="ARBA" id="ARBA00047510"/>
    </source>
</evidence>
<keyword evidence="21 28" id="KW-0755">Steroidogenesis</keyword>
<dbReference type="AlphaFoldDB" id="A0A7J7FB30"/>
<reference evidence="30 31" key="1">
    <citation type="journal article" date="2020" name="Mol. Biol. Evol.">
        <title>Interspecific Gene Flow and the Evolution of Specialization in Black and White Rhinoceros.</title>
        <authorList>
            <person name="Moodley Y."/>
            <person name="Westbury M.V."/>
            <person name="Russo I.M."/>
            <person name="Gopalakrishnan S."/>
            <person name="Rakotoarivelo A."/>
            <person name="Olsen R.A."/>
            <person name="Prost S."/>
            <person name="Tunstall T."/>
            <person name="Ryder O.A."/>
            <person name="Dalen L."/>
            <person name="Bruford M.W."/>
        </authorList>
    </citation>
    <scope>NUCLEOTIDE SEQUENCE [LARGE SCALE GENOMIC DNA]</scope>
    <source>
        <strain evidence="30">SBR-YM</strain>
        <tissue evidence="30">Skin</tissue>
    </source>
</reference>
<keyword evidence="19 28" id="KW-1207">Sterol metabolism</keyword>
<dbReference type="PROSITE" id="PS00086">
    <property type="entry name" value="CYTOCHROME_P450"/>
    <property type="match status" value="1"/>
</dbReference>
<comment type="subcellular location">
    <subcellularLocation>
        <location evidence="28">Mitochondrion inner membrane</location>
        <topology evidence="28">Peripheral membrane protein</topology>
    </subcellularLocation>
    <text evidence="28">Localizes to the matrix side of the mitochondrion inner membrane.</text>
</comment>
<keyword evidence="13 27" id="KW-0560">Oxidoreductase</keyword>
<dbReference type="Gene3D" id="1.10.630.10">
    <property type="entry name" value="Cytochrome P450"/>
    <property type="match status" value="1"/>
</dbReference>
<keyword evidence="15 27" id="KW-0503">Monooxygenase</keyword>
<dbReference type="InterPro" id="IPR001128">
    <property type="entry name" value="Cyt_P450"/>
</dbReference>
<dbReference type="GO" id="GO:0020037">
    <property type="term" value="F:heme binding"/>
    <property type="evidence" value="ECO:0007669"/>
    <property type="project" value="InterPro"/>
</dbReference>
<evidence type="ECO:0000256" key="27">
    <source>
        <dbReference type="RuleBase" id="RU000461"/>
    </source>
</evidence>
<dbReference type="Pfam" id="PF00067">
    <property type="entry name" value="p450"/>
    <property type="match status" value="1"/>
</dbReference>
<dbReference type="InterPro" id="IPR036396">
    <property type="entry name" value="Cyt_P450_sf"/>
</dbReference>
<feature type="region of interest" description="Disordered" evidence="29">
    <location>
        <begin position="19"/>
        <end position="40"/>
    </location>
</feature>
<evidence type="ECO:0000256" key="26">
    <source>
        <dbReference type="PIRSR" id="PIRSR602401-1"/>
    </source>
</evidence>
<keyword evidence="16 28" id="KW-0443">Lipid metabolism</keyword>
<evidence type="ECO:0000256" key="8">
    <source>
        <dbReference type="ARBA" id="ARBA00022548"/>
    </source>
</evidence>
<dbReference type="GO" id="GO:0006700">
    <property type="term" value="P:C21-steroid hormone biosynthetic process"/>
    <property type="evidence" value="ECO:0007669"/>
    <property type="project" value="TreeGrafter"/>
</dbReference>
<comment type="similarity">
    <text evidence="4 27">Belongs to the cytochrome P450 family.</text>
</comment>
<dbReference type="InterPro" id="IPR017972">
    <property type="entry name" value="Cyt_P450_CS"/>
</dbReference>
<keyword evidence="8 28" id="KW-0153">Cholesterol metabolism</keyword>
<name>A0A7J7FB30_DICBM</name>
<keyword evidence="17 28" id="KW-0496">Mitochondrion</keyword>
<keyword evidence="11" id="KW-0999">Mitochondrion inner membrane</keyword>
<evidence type="ECO:0000256" key="3">
    <source>
        <dbReference type="ARBA" id="ARBA00005108"/>
    </source>
</evidence>
<dbReference type="Proteomes" id="UP000551758">
    <property type="component" value="Unassembled WGS sequence"/>
</dbReference>
<dbReference type="InterPro" id="IPR002401">
    <property type="entry name" value="Cyt_P450_E_grp-I"/>
</dbReference>
<evidence type="ECO:0000256" key="4">
    <source>
        <dbReference type="ARBA" id="ARBA00010617"/>
    </source>
</evidence>
<comment type="function">
    <text evidence="22 28">A cytochrome P450 monooxygenase that catalyzes the side-chain hydroxylation and cleavage of cholesterol to pregnenolone, the precursor of most steroid hormones. Catalyzes three sequential oxidation reactions of cholesterol, namely the hydroxylation at C22 followed with the hydroxylation at C20 to yield 20R,22R-hydroxycholesterol that is further cleaved between C20 and C22 to yield the C21-steroid pregnenolone and 4-methylpentanal. Mechanistically, uses molecular oxygen inserting one oxygen atom into a substrate and reducing the second into a water molecule. Two electrons are provided by NADPH via a two-protein mitochondrial transfer system comprising flavoprotein FDXR (adrenodoxin/ferredoxin reductase) and nonheme iron-sulfur protein FDX1 or FDX2 (adrenodoxin/ferredoxin).</text>
</comment>
<comment type="pathway">
    <text evidence="3 28">Lipid metabolism; C21-steroid hormone metabolism.</text>
</comment>
<evidence type="ECO:0000256" key="17">
    <source>
        <dbReference type="ARBA" id="ARBA00023128"/>
    </source>
</evidence>
<evidence type="ECO:0000256" key="7">
    <source>
        <dbReference type="ARBA" id="ARBA00019844"/>
    </source>
</evidence>
<dbReference type="GO" id="GO:0008386">
    <property type="term" value="F:cholesterol monooxygenase (side-chain-cleaving) activity"/>
    <property type="evidence" value="ECO:0007669"/>
    <property type="project" value="UniProtKB-EC"/>
</dbReference>
<comment type="subunit">
    <text evidence="5">Interacts with FDX1/adrenodoxin.</text>
</comment>
<dbReference type="InterPro" id="IPR050479">
    <property type="entry name" value="CYP11_CYP27_families"/>
</dbReference>
<keyword evidence="31" id="KW-1185">Reference proteome</keyword>
<feature type="binding site" description="axial binding residue" evidence="26">
    <location>
        <position position="610"/>
    </location>
    <ligand>
        <name>heme</name>
        <dbReference type="ChEBI" id="CHEBI:30413"/>
    </ligand>
    <ligandPart>
        <name>Fe</name>
        <dbReference type="ChEBI" id="CHEBI:18248"/>
    </ligandPart>
</feature>
<sequence length="669" mass="76147">MAATSSWAPHYPRTQAVRTSSQCLPAAGSHSRDQQEAPAEAKAQTCIISVRSQRPAGAGAEDRDSGLSLCSGESLRCRNSRLSLGRGCAWAGASRRRREADCFISFSFSLELVVISWGPGAQGQSHPCCSGNRDSGSRGDNMLVRGLPLRSVLVKGCQPLLCAPREGLGHPRVPTGDGAGISSHSPRPFNEIPSPGDNGWLNLYHFWREKGSKKMHYHQLQNFQKYGPIYREKLGNLESVYIIDPEDVALLFKFEGPNPERYLIPPWVAYHEYYQKPIGVLFKKSRDWKKDRLALNQEVMAPESIKNFIPLLDAVSRDFVSILHRRIKQQGSGELSGDICEDLFRFAFESITNVIFGERLGTLEETVDPEAQQFIDAVYKMFHTSVPMLNFPPGLFRLLRTKTWRDHVASWDIIFSKAEKYTQNFYQDLKQKRDFSNYPGILYRLLGSNKLPFEDIKANVTEMLAGGVDTTSMTLQWHLYEMGRSLRVQEMLRKEVLAARRQAQGDMNMMVQLVPLLKASIKETLRQAHVHPCLLHPISVTLQRYITNDLVLRDYMIPAKTLVQASIYAMGQDPNFFLNPRCFDPTRWLDKNKDLVHFRNLGFGWGVRQCLGRRIAELEMTLFLIRILENFRVEIQHLNDVDTTFNLILTPDKPIYLTFRPLTQDPPQA</sequence>
<dbReference type="EC" id="1.14.15.6" evidence="6 28"/>
<dbReference type="GO" id="GO:0006704">
    <property type="term" value="P:glucocorticoid biosynthetic process"/>
    <property type="evidence" value="ECO:0007669"/>
    <property type="project" value="TreeGrafter"/>
</dbReference>
<evidence type="ECO:0000256" key="11">
    <source>
        <dbReference type="ARBA" id="ARBA00022792"/>
    </source>
</evidence>
<evidence type="ECO:0000256" key="19">
    <source>
        <dbReference type="ARBA" id="ARBA00023166"/>
    </source>
</evidence>
<dbReference type="GO" id="GO:0005506">
    <property type="term" value="F:iron ion binding"/>
    <property type="evidence" value="ECO:0007669"/>
    <property type="project" value="InterPro"/>
</dbReference>
<comment type="catalytic activity">
    <reaction evidence="24">
        <text>(20R,22R)-20,22-dihydroxycholesterol + 2 reduced [adrenodoxin] + O2 + 2 H(+) = 4-methylpentanal + pregnenolone + 2 oxidized [adrenodoxin] + 2 H2O</text>
        <dbReference type="Rhea" id="RHEA:34343"/>
        <dbReference type="Rhea" id="RHEA-COMP:9998"/>
        <dbReference type="Rhea" id="RHEA-COMP:9999"/>
        <dbReference type="ChEBI" id="CHEBI:1294"/>
        <dbReference type="ChEBI" id="CHEBI:15377"/>
        <dbReference type="ChEBI" id="CHEBI:15378"/>
        <dbReference type="ChEBI" id="CHEBI:15379"/>
        <dbReference type="ChEBI" id="CHEBI:16581"/>
        <dbReference type="ChEBI" id="CHEBI:17998"/>
        <dbReference type="ChEBI" id="CHEBI:33737"/>
        <dbReference type="ChEBI" id="CHEBI:33738"/>
    </reaction>
    <physiologicalReaction direction="left-to-right" evidence="24">
        <dbReference type="Rhea" id="RHEA:34344"/>
    </physiologicalReaction>
</comment>
<evidence type="ECO:0000256" key="10">
    <source>
        <dbReference type="ARBA" id="ARBA00022723"/>
    </source>
</evidence>
<evidence type="ECO:0000256" key="12">
    <source>
        <dbReference type="ARBA" id="ARBA00022946"/>
    </source>
</evidence>
<dbReference type="PRINTS" id="PR00385">
    <property type="entry name" value="P450"/>
</dbReference>
<dbReference type="GO" id="GO:0005743">
    <property type="term" value="C:mitochondrial inner membrane"/>
    <property type="evidence" value="ECO:0007669"/>
    <property type="project" value="UniProtKB-SubCell"/>
</dbReference>
<evidence type="ECO:0000313" key="30">
    <source>
        <dbReference type="EMBL" id="KAF5925263.1"/>
    </source>
</evidence>
<evidence type="ECO:0000313" key="31">
    <source>
        <dbReference type="Proteomes" id="UP000551758"/>
    </source>
</evidence>
<evidence type="ECO:0000256" key="25">
    <source>
        <dbReference type="ARBA" id="ARBA00049437"/>
    </source>
</evidence>
<accession>A0A7J7FB30</accession>
<dbReference type="PANTHER" id="PTHR24279">
    <property type="entry name" value="CYTOCHROME P450"/>
    <property type="match status" value="1"/>
</dbReference>
<dbReference type="GO" id="GO:0034650">
    <property type="term" value="P:cortisol metabolic process"/>
    <property type="evidence" value="ECO:0007669"/>
    <property type="project" value="TreeGrafter"/>
</dbReference>
<evidence type="ECO:0000256" key="2">
    <source>
        <dbReference type="ARBA" id="ARBA00004731"/>
    </source>
</evidence>
<dbReference type="UniPathway" id="UPA00296"/>
<keyword evidence="12 28" id="KW-0809">Transit peptide</keyword>